<dbReference type="eggNOG" id="ENOG502QV33">
    <property type="taxonomic scope" value="Eukaryota"/>
</dbReference>
<evidence type="ECO:0000313" key="3">
    <source>
        <dbReference type="EMBL" id="GAV50232.1"/>
    </source>
</evidence>
<evidence type="ECO:0000256" key="2">
    <source>
        <dbReference type="SAM" id="MobiDB-lite"/>
    </source>
</evidence>
<dbReference type="EMBL" id="BDGX01000021">
    <property type="protein sequence ID" value="GAV50232.1"/>
    <property type="molecule type" value="Genomic_DNA"/>
</dbReference>
<feature type="region of interest" description="Disordered" evidence="2">
    <location>
        <begin position="1"/>
        <end position="57"/>
    </location>
</feature>
<name>A0A1Q3A3G2_ZYGRO</name>
<feature type="region of interest" description="Disordered" evidence="2">
    <location>
        <begin position="151"/>
        <end position="171"/>
    </location>
</feature>
<sequence length="708" mass="82456">MNSAPTTPGRSIVNQNGSKSAETVGTHLRRHAHGLSSKRRLAPRVSSPLPKDNATTTIDKMDVNTMFDTDKSLVKMNHSPIRIDLSSPTRPEESVDRPIPEPKRLKLELASAPNLSQPDTGIEMIEMLDPKNSPQKEHDEDPFELEEAIRESKENQDSVANTPNSNEKMNSILDLHKLTPVYNDGEMEDQNDTPGKDLFRIVSKRNEDLVTQLHHLNRSINEVISSCDSTVGKYRRQIDSLRQDYESKLEDRMSEMASVIQESNTYKERFNIARRRVSETRDEIKMINQNQSILRNKYEGATAELEECRRKLKELEEENSKLKSESSENGIKFSRLENMYQEALRRTQNLETANQNVLDAQAESDRKLDALSHELDDRSEECQKLKAQLEETLAAQEGGRDEKTRQLEELLRHREELESRISTLQKEYTHREENLQSKVQNLETELKSINQNTHTHESNEAQLRQELESKVQECQHWQKNYETVNDDVEILRAEVKELYSDIDEHKELKHYLETSIAQLEEQVNGWRHKYEEHRKDYDKVLLELDSIHLKYNNTEGEHLTELEQLHDNLSSLQITLKKDSELISQLTRKNETLEFQLKDLQTPSDVPQLHKEIESWKEKFYNKEAESNRSLKLLAEDLYIQYSSKHEQKVKLLKKGYETRYQGKLDKLSLQNEGLEQEVDQLKSQLATERKEKQKLIGLLENQTNEAT</sequence>
<reference evidence="3 4" key="1">
    <citation type="submission" date="2016-08" db="EMBL/GenBank/DDBJ databases">
        <title>Draft genome sequence of allopolyploid Zygosaccharomyces rouxii.</title>
        <authorList>
            <person name="Watanabe J."/>
            <person name="Uehara K."/>
            <person name="Mogi Y."/>
            <person name="Tsukioka Y."/>
        </authorList>
    </citation>
    <scope>NUCLEOTIDE SEQUENCE [LARGE SCALE GENOMIC DNA]</scope>
    <source>
        <strain evidence="3 4">NBRC 110957</strain>
    </source>
</reference>
<feature type="compositionally biased region" description="Polar residues" evidence="2">
    <location>
        <begin position="1"/>
        <end position="23"/>
    </location>
</feature>
<dbReference type="InterPro" id="IPR024312">
    <property type="entry name" value="TACC_fungi"/>
</dbReference>
<dbReference type="Proteomes" id="UP000187013">
    <property type="component" value="Unassembled WGS sequence"/>
</dbReference>
<accession>A0A1Q3A3G2</accession>
<evidence type="ECO:0000313" key="4">
    <source>
        <dbReference type="Proteomes" id="UP000187013"/>
    </source>
</evidence>
<keyword evidence="1" id="KW-0175">Coiled coil</keyword>
<feature type="compositionally biased region" description="Polar residues" evidence="2">
    <location>
        <begin position="157"/>
        <end position="169"/>
    </location>
</feature>
<comment type="caution">
    <text evidence="3">The sequence shown here is derived from an EMBL/GenBank/DDBJ whole genome shotgun (WGS) entry which is preliminary data.</text>
</comment>
<dbReference type="Pfam" id="PF12709">
    <property type="entry name" value="Fungal_TACC"/>
    <property type="match status" value="1"/>
</dbReference>
<dbReference type="Gene3D" id="1.10.287.1490">
    <property type="match status" value="1"/>
</dbReference>
<organism evidence="3 4">
    <name type="scientific">Zygosaccharomyces rouxii</name>
    <dbReference type="NCBI Taxonomy" id="4956"/>
    <lineage>
        <taxon>Eukaryota</taxon>
        <taxon>Fungi</taxon>
        <taxon>Dikarya</taxon>
        <taxon>Ascomycota</taxon>
        <taxon>Saccharomycotina</taxon>
        <taxon>Saccharomycetes</taxon>
        <taxon>Saccharomycetales</taxon>
        <taxon>Saccharomycetaceae</taxon>
        <taxon>Zygosaccharomyces</taxon>
    </lineage>
</organism>
<dbReference type="OrthoDB" id="5367584at2759"/>
<proteinExistence type="predicted"/>
<feature type="compositionally biased region" description="Basic residues" evidence="2">
    <location>
        <begin position="27"/>
        <end position="42"/>
    </location>
</feature>
<feature type="coiled-coil region" evidence="1">
    <location>
        <begin position="291"/>
        <end position="536"/>
    </location>
</feature>
<evidence type="ECO:0000256" key="1">
    <source>
        <dbReference type="SAM" id="Coils"/>
    </source>
</evidence>
<feature type="coiled-coil region" evidence="1">
    <location>
        <begin position="658"/>
        <end position="706"/>
    </location>
</feature>
<dbReference type="AlphaFoldDB" id="A0A1Q3A3G2"/>
<gene>
    <name evidence="3" type="ORF">ZYGR_0U00880</name>
</gene>
<protein>
    <submittedName>
        <fullName evidence="3">Uncharacterized protein</fullName>
    </submittedName>
</protein>